<sequence>MGEIVKAHPRFPDLSFEECLKAWETLIPAARKNREINPFMATMGQYTQKFIKFFFREPGAVIRTMNEEFITNERFREHMYDVTFLRTDRLKMGLWRFLDRIGYRKRDISFLLLRGKVQPPGAARKRGDRWRKFYTPEVKAYVRQRERMLFKLFPEFDV</sequence>
<comment type="caution">
    <text evidence="1">The sequence shown here is derived from an EMBL/GenBank/DDBJ whole genome shotgun (WGS) entry which is preliminary data.</text>
</comment>
<dbReference type="AlphaFoldDB" id="X0U5T2"/>
<evidence type="ECO:0000313" key="1">
    <source>
        <dbReference type="EMBL" id="GAG00925.1"/>
    </source>
</evidence>
<evidence type="ECO:0008006" key="2">
    <source>
        <dbReference type="Google" id="ProtNLM"/>
    </source>
</evidence>
<organism evidence="1">
    <name type="scientific">marine sediment metagenome</name>
    <dbReference type="NCBI Taxonomy" id="412755"/>
    <lineage>
        <taxon>unclassified sequences</taxon>
        <taxon>metagenomes</taxon>
        <taxon>ecological metagenomes</taxon>
    </lineage>
</organism>
<dbReference type="EMBL" id="BARS01025128">
    <property type="protein sequence ID" value="GAG00925.1"/>
    <property type="molecule type" value="Genomic_DNA"/>
</dbReference>
<proteinExistence type="predicted"/>
<protein>
    <recommendedName>
        <fullName evidence="2">Sulfotransferase domain-containing protein</fullName>
    </recommendedName>
</protein>
<gene>
    <name evidence="1" type="ORF">S01H1_39763</name>
</gene>
<accession>X0U5T2</accession>
<name>X0U5T2_9ZZZZ</name>
<reference evidence="1" key="1">
    <citation type="journal article" date="2014" name="Front. Microbiol.">
        <title>High frequency of phylogenetically diverse reductive dehalogenase-homologous genes in deep subseafloor sedimentary metagenomes.</title>
        <authorList>
            <person name="Kawai M."/>
            <person name="Futagami T."/>
            <person name="Toyoda A."/>
            <person name="Takaki Y."/>
            <person name="Nishi S."/>
            <person name="Hori S."/>
            <person name="Arai W."/>
            <person name="Tsubouchi T."/>
            <person name="Morono Y."/>
            <person name="Uchiyama I."/>
            <person name="Ito T."/>
            <person name="Fujiyama A."/>
            <person name="Inagaki F."/>
            <person name="Takami H."/>
        </authorList>
    </citation>
    <scope>NUCLEOTIDE SEQUENCE</scope>
    <source>
        <strain evidence="1">Expedition CK06-06</strain>
    </source>
</reference>